<evidence type="ECO:0000259" key="2">
    <source>
        <dbReference type="PROSITE" id="PS50213"/>
    </source>
</evidence>
<feature type="compositionally biased region" description="Polar residues" evidence="1">
    <location>
        <begin position="1"/>
        <end position="10"/>
    </location>
</feature>
<dbReference type="Gene3D" id="2.30.180.10">
    <property type="entry name" value="FAS1 domain"/>
    <property type="match status" value="1"/>
</dbReference>
<comment type="caution">
    <text evidence="3">The sequence shown here is derived from an EMBL/GenBank/DDBJ whole genome shotgun (WGS) entry which is preliminary data.</text>
</comment>
<dbReference type="PROSITE" id="PS50213">
    <property type="entry name" value="FAS1"/>
    <property type="match status" value="1"/>
</dbReference>
<dbReference type="SUPFAM" id="SSF82153">
    <property type="entry name" value="FAS1 domain"/>
    <property type="match status" value="1"/>
</dbReference>
<evidence type="ECO:0000313" key="3">
    <source>
        <dbReference type="EMBL" id="KAK0549553.1"/>
    </source>
</evidence>
<dbReference type="Proteomes" id="UP001176517">
    <property type="component" value="Unassembled WGS sequence"/>
</dbReference>
<feature type="region of interest" description="Disordered" evidence="1">
    <location>
        <begin position="423"/>
        <end position="443"/>
    </location>
</feature>
<name>A0AAN6JRH0_9BASI</name>
<dbReference type="AlphaFoldDB" id="A0AAN6JRH0"/>
<organism evidence="3 4">
    <name type="scientific">Tilletia horrida</name>
    <dbReference type="NCBI Taxonomy" id="155126"/>
    <lineage>
        <taxon>Eukaryota</taxon>
        <taxon>Fungi</taxon>
        <taxon>Dikarya</taxon>
        <taxon>Basidiomycota</taxon>
        <taxon>Ustilaginomycotina</taxon>
        <taxon>Exobasidiomycetes</taxon>
        <taxon>Tilletiales</taxon>
        <taxon>Tilletiaceae</taxon>
        <taxon>Tilletia</taxon>
    </lineage>
</organism>
<feature type="compositionally biased region" description="Polar residues" evidence="1">
    <location>
        <begin position="538"/>
        <end position="574"/>
    </location>
</feature>
<gene>
    <name evidence="3" type="ORF">OC846_004016</name>
</gene>
<feature type="domain" description="FAS1" evidence="2">
    <location>
        <begin position="299"/>
        <end position="494"/>
    </location>
</feature>
<sequence length="603" mass="62905">MTRLLRSTNPRMGAARDRRSILPAQYDRGADEFADLPIPASLVRVHPSPSLDPPTAEHIVTPEGAEADSGPAPSDVDENGAGNFLDALRDRDLNGYADMIQNNTDFILADGSEKVVLAFTEQKAVLLFKQAIAALPSWVTSNPAYLQYALLQHVLIGAFPQLPLNLSSSQTSRIHTIGYSMLNSGAFANLPGGNGQVVVFSSSRGPRKSTNPDDEDGIDENGNQGFVNEALNDSQLRGDSFRVGTVTVVPINRSITVPGSLQYTLDSVVGTGMKQASLLFNPKVLTSGKYNGSSGLPGKGDEAATIAGNLLPSSFATELAAKLETYSAIPGVTMFVPAPLAVTNFLTSDQGKALLGTDEDDDGKSKASTAVSDLLAIVGQHVVEARTLYSPLMRDLCFAKQPPPVTTASGLRLQFECGGRINGTTTLENHTERRDDNGDTSDVPVFNSPSNYSASYPIRVHLSDKSSNLIVSANLVQTDIIFANGVMHLIDNLLVSTSTDQAAAVSARSNALRKANSDIAGPLSASNCGDGGINAGDSSAASGVTRPPSVTGNINSTTSLPGSGGRNSSHTVPNGSLGPARGSRTVMASLCAVLVGTTLAAVL</sequence>
<keyword evidence="4" id="KW-1185">Reference proteome</keyword>
<accession>A0AAN6JRH0</accession>
<feature type="region of interest" description="Disordered" evidence="1">
    <location>
        <begin position="201"/>
        <end position="223"/>
    </location>
</feature>
<feature type="region of interest" description="Disordered" evidence="1">
    <location>
        <begin position="47"/>
        <end position="81"/>
    </location>
</feature>
<feature type="region of interest" description="Disordered" evidence="1">
    <location>
        <begin position="538"/>
        <end position="580"/>
    </location>
</feature>
<evidence type="ECO:0000313" key="4">
    <source>
        <dbReference type="Proteomes" id="UP001176517"/>
    </source>
</evidence>
<dbReference type="InterPro" id="IPR000782">
    <property type="entry name" value="FAS1_domain"/>
</dbReference>
<evidence type="ECO:0000256" key="1">
    <source>
        <dbReference type="SAM" id="MobiDB-lite"/>
    </source>
</evidence>
<proteinExistence type="predicted"/>
<protein>
    <recommendedName>
        <fullName evidence="2">FAS1 domain-containing protein</fullName>
    </recommendedName>
</protein>
<dbReference type="EMBL" id="JAPDMZ010000110">
    <property type="protein sequence ID" value="KAK0549553.1"/>
    <property type="molecule type" value="Genomic_DNA"/>
</dbReference>
<feature type="region of interest" description="Disordered" evidence="1">
    <location>
        <begin position="1"/>
        <end position="20"/>
    </location>
</feature>
<reference evidence="3" key="1">
    <citation type="journal article" date="2023" name="PhytoFront">
        <title>Draft Genome Resources of Seven Strains of Tilletia horrida, Causal Agent of Kernel Smut of Rice.</title>
        <authorList>
            <person name="Khanal S."/>
            <person name="Antony Babu S."/>
            <person name="Zhou X.G."/>
        </authorList>
    </citation>
    <scope>NUCLEOTIDE SEQUENCE</scope>
    <source>
        <strain evidence="3">TX6</strain>
    </source>
</reference>
<dbReference type="InterPro" id="IPR036378">
    <property type="entry name" value="FAS1_dom_sf"/>
</dbReference>